<dbReference type="PANTHER" id="PTHR45586:SF1">
    <property type="entry name" value="LIPOPOLYSACCHARIDE ASSEMBLY PROTEIN B"/>
    <property type="match status" value="1"/>
</dbReference>
<feature type="repeat" description="TPR" evidence="3">
    <location>
        <begin position="610"/>
        <end position="643"/>
    </location>
</feature>
<dbReference type="PROSITE" id="PS50005">
    <property type="entry name" value="TPR"/>
    <property type="match status" value="6"/>
</dbReference>
<dbReference type="SUPFAM" id="SSF48452">
    <property type="entry name" value="TPR-like"/>
    <property type="match status" value="4"/>
</dbReference>
<dbReference type="Gene3D" id="1.25.40.10">
    <property type="entry name" value="Tetratricopeptide repeat domain"/>
    <property type="match status" value="4"/>
</dbReference>
<organism evidence="5 6">
    <name type="scientific">Candidatus Methylumidiphilus alinenensis</name>
    <dbReference type="NCBI Taxonomy" id="2202197"/>
    <lineage>
        <taxon>Bacteria</taxon>
        <taxon>Pseudomonadati</taxon>
        <taxon>Pseudomonadota</taxon>
        <taxon>Gammaproteobacteria</taxon>
        <taxon>Methylococcales</taxon>
        <taxon>Candidatus Methylumidiphilus</taxon>
    </lineage>
</organism>
<feature type="signal peptide" evidence="4">
    <location>
        <begin position="1"/>
        <end position="23"/>
    </location>
</feature>
<dbReference type="Pfam" id="PF14559">
    <property type="entry name" value="TPR_19"/>
    <property type="match status" value="3"/>
</dbReference>
<feature type="chain" id="PRO_5016109476" evidence="4">
    <location>
        <begin position="24"/>
        <end position="807"/>
    </location>
</feature>
<gene>
    <name evidence="5" type="ORF">DM484_13435</name>
</gene>
<feature type="repeat" description="TPR" evidence="3">
    <location>
        <begin position="508"/>
        <end position="541"/>
    </location>
</feature>
<name>A0A2W4R500_9GAMM</name>
<feature type="repeat" description="TPR" evidence="3">
    <location>
        <begin position="748"/>
        <end position="781"/>
    </location>
</feature>
<proteinExistence type="predicted"/>
<feature type="repeat" description="TPR" evidence="3">
    <location>
        <begin position="29"/>
        <end position="62"/>
    </location>
</feature>
<dbReference type="PANTHER" id="PTHR45586">
    <property type="entry name" value="TPR REPEAT-CONTAINING PROTEIN PA4667"/>
    <property type="match status" value="1"/>
</dbReference>
<comment type="caution">
    <text evidence="5">The sequence shown here is derived from an EMBL/GenBank/DDBJ whole genome shotgun (WGS) entry which is preliminary data.</text>
</comment>
<evidence type="ECO:0000313" key="5">
    <source>
        <dbReference type="EMBL" id="PZN78136.1"/>
    </source>
</evidence>
<dbReference type="Pfam" id="PF13181">
    <property type="entry name" value="TPR_8"/>
    <property type="match status" value="1"/>
</dbReference>
<reference evidence="5 6" key="1">
    <citation type="journal article" date="2018" name="Aquat. Microb. Ecol.">
        <title>Gammaproteobacterial methanotrophs dominate.</title>
        <authorList>
            <person name="Rissanen A.J."/>
            <person name="Saarenheimo J."/>
            <person name="Tiirola M."/>
            <person name="Peura S."/>
            <person name="Aalto S.L."/>
            <person name="Karvinen A."/>
            <person name="Nykanen H."/>
        </authorList>
    </citation>
    <scope>NUCLEOTIDE SEQUENCE [LARGE SCALE GENOMIC DNA]</scope>
    <source>
        <strain evidence="5">AMbin10</strain>
    </source>
</reference>
<accession>A0A2W4R500</accession>
<dbReference type="Pfam" id="PF13432">
    <property type="entry name" value="TPR_16"/>
    <property type="match status" value="4"/>
</dbReference>
<dbReference type="SMART" id="SM00028">
    <property type="entry name" value="TPR"/>
    <property type="match status" value="14"/>
</dbReference>
<evidence type="ECO:0000256" key="2">
    <source>
        <dbReference type="ARBA" id="ARBA00022803"/>
    </source>
</evidence>
<keyword evidence="1" id="KW-0677">Repeat</keyword>
<keyword evidence="2 3" id="KW-0802">TPR repeat</keyword>
<evidence type="ECO:0000313" key="6">
    <source>
        <dbReference type="Proteomes" id="UP000249396"/>
    </source>
</evidence>
<dbReference type="Pfam" id="PF13176">
    <property type="entry name" value="TPR_7"/>
    <property type="match status" value="1"/>
</dbReference>
<protein>
    <submittedName>
        <fullName evidence="5">Uncharacterized protein</fullName>
    </submittedName>
</protein>
<dbReference type="EMBL" id="QJPH01000324">
    <property type="protein sequence ID" value="PZN78136.1"/>
    <property type="molecule type" value="Genomic_DNA"/>
</dbReference>
<keyword evidence="4" id="KW-0732">Signal</keyword>
<sequence>MKGLFTLRSLCVVLILAIQVACNAPEKSAQHYYQQGKALLEQGYIELAQIQFRNALQIEPKLSDAYYQIALIDEKKQNITGMYNNLAEAVRLEPKHVDAHLKLGQLYLVSRQFDKALDEAAVVVQLQPDYVGGLTLHAAILFSQGKKAESLAEVSRALEMDPTYYDAVTLKASIYLAESKYPEALAMLKANIELKPLDVGLQLMKIRAEAEIGNKDAVVADYRTLVLQNPNSKELTTGMVALLLTIDRPEQAVAILRQIIDKEPGNVEAKLKLVSLLELRDAAEAERMLKQFVEAQPKSLAMLNKAADFYEARKRYADAEVMLKRILELDNNSREGLSAKIKLARVALAQSDGRKAESLVAEVLTADAANPQALLLRAGMRLDRNESDAAIADLQTALGAQPNYAVAQEMLARAYTQKGELALAASTRRKALEGNAKNIEAALPVVMLMLKTGGDLAQAEQILQTALKANPGNPRGLEMLAQVRTARKDWEGAQAAVAELARQPGAGADALFLSAEILSRQGNYAESIHKYQQALAEKPDFAPAIQGIGQAYLAQGKTSGLVAYIKSFIIGNPRVIAAYEVLGMAYGAEKKWADAVKVLRDGLGLDPKSVSTYEALANVYLAQGKPADAVEVYRKGLVEQPDSIALRMDLARHYATHQDVDSAIALLSDTVEKYPDNDLAVNSLSWLVAMHRTDRESLDRASKLVERFSTSSDPHLLDTYAWVSLLAGNKDKAVTALKKVVEAAPDSAIFQYHLGTAYYQTSNWTEARKALEKSIALAKKQGGFRGQENAEKLVKELSVVSDGKKRE</sequence>
<evidence type="ECO:0000256" key="3">
    <source>
        <dbReference type="PROSITE-ProRule" id="PRU00339"/>
    </source>
</evidence>
<dbReference type="InterPro" id="IPR011990">
    <property type="entry name" value="TPR-like_helical_dom_sf"/>
</dbReference>
<evidence type="ECO:0000256" key="1">
    <source>
        <dbReference type="ARBA" id="ARBA00022737"/>
    </source>
</evidence>
<dbReference type="AlphaFoldDB" id="A0A2W4R500"/>
<dbReference type="Proteomes" id="UP000249396">
    <property type="component" value="Unassembled WGS sequence"/>
</dbReference>
<feature type="repeat" description="TPR" evidence="3">
    <location>
        <begin position="97"/>
        <end position="130"/>
    </location>
</feature>
<evidence type="ECO:0000256" key="4">
    <source>
        <dbReference type="SAM" id="SignalP"/>
    </source>
</evidence>
<dbReference type="InterPro" id="IPR019734">
    <property type="entry name" value="TPR_rpt"/>
</dbReference>
<feature type="repeat" description="TPR" evidence="3">
    <location>
        <begin position="576"/>
        <end position="609"/>
    </location>
</feature>
<dbReference type="InterPro" id="IPR051012">
    <property type="entry name" value="CellSynth/LPSAsmb/PSIAsmb"/>
</dbReference>